<feature type="binding site" description="axial binding residue" evidence="7">
    <location>
        <position position="189"/>
    </location>
    <ligand>
        <name>chlorophyll b</name>
        <dbReference type="ChEBI" id="CHEBI:61721"/>
        <label>1</label>
    </ligand>
    <ligandPart>
        <name>Mg</name>
        <dbReference type="ChEBI" id="CHEBI:25107"/>
    </ligandPart>
</feature>
<proteinExistence type="evidence at transcript level"/>
<keyword evidence="2 7" id="KW-0148">Chlorophyll</keyword>
<feature type="binding site" evidence="7">
    <location>
        <position position="231"/>
    </location>
    <ligand>
        <name>chlorophyll a</name>
        <dbReference type="ChEBI" id="CHEBI:58416"/>
        <label>1</label>
    </ligand>
</feature>
<feature type="non-terminal residue" evidence="9">
    <location>
        <position position="1"/>
    </location>
</feature>
<keyword evidence="8" id="KW-0604">Photosystem II</keyword>
<dbReference type="EMBL" id="BK006025">
    <property type="protein sequence ID" value="DAA05928.1"/>
    <property type="molecule type" value="mRNA"/>
</dbReference>
<dbReference type="AlphaFoldDB" id="A4QPM5"/>
<reference evidence="9" key="1">
    <citation type="journal article" date="2007" name="Plant Physiol.">
        <title>Tracing the evolution of the light-harvesting antennae in chlorophyll a/b-containing organisms.</title>
        <authorList>
            <person name="Koziol A.G."/>
            <person name="Borza T."/>
            <person name="Ishida K."/>
            <person name="Keeling P."/>
            <person name="Lee R.W."/>
            <person name="Durnford D.G."/>
        </authorList>
    </citation>
    <scope>NUCLEOTIDE SEQUENCE</scope>
</reference>
<dbReference type="GO" id="GO:0016168">
    <property type="term" value="F:chlorophyll binding"/>
    <property type="evidence" value="ECO:0007669"/>
    <property type="project" value="UniProtKB-KW"/>
</dbReference>
<keyword evidence="4 8" id="KW-0602">Photosynthesis</keyword>
<dbReference type="SUPFAM" id="SSF103511">
    <property type="entry name" value="Chlorophyll a-b binding protein"/>
    <property type="match status" value="1"/>
</dbReference>
<evidence type="ECO:0000313" key="9">
    <source>
        <dbReference type="EMBL" id="DAA05928.1"/>
    </source>
</evidence>
<keyword evidence="3 8" id="KW-0150">Chloroplast</keyword>
<evidence type="ECO:0000256" key="6">
    <source>
        <dbReference type="ARBA" id="ARBA00022991"/>
    </source>
</evidence>
<accession>A4QPM5</accession>
<feature type="binding site" description="axial binding residue" evidence="7">
    <location>
        <position position="172"/>
    </location>
    <ligand>
        <name>chlorophyll b</name>
        <dbReference type="ChEBI" id="CHEBI:61721"/>
        <label>1</label>
    </ligand>
    <ligandPart>
        <name>Mg</name>
        <dbReference type="ChEBI" id="CHEBI:25107"/>
    </ligandPart>
</feature>
<evidence type="ECO:0000256" key="2">
    <source>
        <dbReference type="ARBA" id="ARBA00022494"/>
    </source>
</evidence>
<dbReference type="InterPro" id="IPR022796">
    <property type="entry name" value="Chloroa_b-bind"/>
</dbReference>
<keyword evidence="8" id="KW-0603">Photosystem I</keyword>
<feature type="binding site" evidence="7">
    <location>
        <position position="119"/>
    </location>
    <ligand>
        <name>chlorophyll a</name>
        <dbReference type="ChEBI" id="CHEBI:58416"/>
        <label>1</label>
    </ligand>
</feature>
<sequence length="287" mass="31274">GSHSTQTWLPPWFPASWAPSLSRPLLPRPRFLRVQVTEALFGKKKGTAKATPKKAAAPADGAAKWYGPDRPKYLPTGLLDPADIPAYMNGELAGDYGYDPLGLGNKGGVEKYRPYEVLHGRWAMLGVVGMLVPEGLYANGNTNIKGAVWWDSGAVLLDPSATLTWAGIPNPVPLALAVIFEVAVFFLIENYRYQQDGPWGTGLDPLYPGGKYFDPLGLASDPSKADELKVKEIKNGRLAMMAFLGFVVQYFVTKEGPYANWSKHLADPFGYNFLTILGSGSERVPTL</sequence>
<feature type="binding site" description="axial binding residue" evidence="7">
    <location>
        <position position="73"/>
    </location>
    <ligand>
        <name>chlorophyll b</name>
        <dbReference type="ChEBI" id="CHEBI:61721"/>
        <label>1</label>
    </ligand>
    <ligandPart>
        <name>Mg</name>
        <dbReference type="ChEBI" id="CHEBI:25107"/>
    </ligandPart>
</feature>
<protein>
    <recommendedName>
        <fullName evidence="8">Chlorophyll a-b binding protein, chloroplastic</fullName>
    </recommendedName>
</protein>
<feature type="binding site" evidence="7">
    <location>
        <position position="232"/>
    </location>
    <ligand>
        <name>chlorophyll a</name>
        <dbReference type="ChEBI" id="CHEBI:58416"/>
        <label>1</label>
    </ligand>
</feature>
<feature type="binding site" evidence="7">
    <location>
        <position position="116"/>
    </location>
    <ligand>
        <name>chlorophyll a</name>
        <dbReference type="ChEBI" id="CHEBI:58416"/>
        <label>1</label>
    </ligand>
</feature>
<keyword evidence="6 8" id="KW-0157">Chromophore</keyword>
<dbReference type="GO" id="GO:0009523">
    <property type="term" value="C:photosystem II"/>
    <property type="evidence" value="ECO:0007669"/>
    <property type="project" value="UniProtKB-KW"/>
</dbReference>
<dbReference type="PANTHER" id="PTHR21649">
    <property type="entry name" value="CHLOROPHYLL A/B BINDING PROTEIN"/>
    <property type="match status" value="1"/>
</dbReference>
<feature type="binding site" evidence="7">
    <location>
        <position position="264"/>
    </location>
    <ligand>
        <name>chlorophyll a</name>
        <dbReference type="ChEBI" id="CHEBI:58416"/>
        <label>1</label>
    </ligand>
</feature>
<dbReference type="Gene3D" id="1.10.3460.10">
    <property type="entry name" value="Chlorophyll a/b binding protein domain"/>
    <property type="match status" value="1"/>
</dbReference>
<feature type="binding site" evidence="7">
    <location>
        <position position="237"/>
    </location>
    <ligand>
        <name>chlorophyll a</name>
        <dbReference type="ChEBI" id="CHEBI:58416"/>
        <label>1</label>
    </ligand>
</feature>
<dbReference type="GO" id="GO:0009765">
    <property type="term" value="P:photosynthesis, light harvesting"/>
    <property type="evidence" value="ECO:0007669"/>
    <property type="project" value="InterPro"/>
</dbReference>
<comment type="subcellular location">
    <subcellularLocation>
        <location evidence="1 8">Plastid</location>
        <location evidence="1 8">Chloroplast thylakoid membrane</location>
    </subcellularLocation>
</comment>
<keyword evidence="5 8" id="KW-0934">Plastid</keyword>
<dbReference type="GO" id="GO:0009535">
    <property type="term" value="C:chloroplast thylakoid membrane"/>
    <property type="evidence" value="ECO:0007669"/>
    <property type="project" value="UniProtKB-SubCell"/>
</dbReference>
<evidence type="ECO:0000256" key="7">
    <source>
        <dbReference type="PIRSR" id="PIRSR601344-1"/>
    </source>
</evidence>
<evidence type="ECO:0000256" key="5">
    <source>
        <dbReference type="ARBA" id="ARBA00022640"/>
    </source>
</evidence>
<feature type="binding site" description="axial binding residue" evidence="7">
    <location>
        <position position="121"/>
    </location>
    <ligand>
        <name>chlorophyll b</name>
        <dbReference type="ChEBI" id="CHEBI:61721"/>
        <label>1</label>
    </ligand>
    <ligandPart>
        <name>Mg</name>
        <dbReference type="ChEBI" id="CHEBI:25107"/>
    </ligandPart>
</feature>
<comment type="similarity">
    <text evidence="8">Belongs to the light-harvesting chlorophyll a/b-binding (LHC) protein family.</text>
</comment>
<feature type="binding site" description="axial binding residue" evidence="7">
    <location>
        <position position="249"/>
    </location>
    <ligand>
        <name>chlorophyll a</name>
        <dbReference type="ChEBI" id="CHEBI:58416"/>
        <label>6</label>
    </ligand>
    <ligandPart>
        <name>Mg</name>
        <dbReference type="ChEBI" id="CHEBI:25107"/>
    </ligandPart>
</feature>
<evidence type="ECO:0000256" key="8">
    <source>
        <dbReference type="RuleBase" id="RU363080"/>
    </source>
</evidence>
<evidence type="ECO:0000256" key="3">
    <source>
        <dbReference type="ARBA" id="ARBA00022528"/>
    </source>
</evidence>
<name>A4QPM5_MESVI</name>
<organism evidence="9">
    <name type="scientific">Mesostigma viride</name>
    <name type="common">Green alga</name>
    <dbReference type="NCBI Taxonomy" id="41882"/>
    <lineage>
        <taxon>Eukaryota</taxon>
        <taxon>Viridiplantae</taxon>
        <taxon>Streptophyta</taxon>
        <taxon>Mesostigmatophyceae</taxon>
        <taxon>Mesostigmatales</taxon>
        <taxon>Mesostigmataceae</taxon>
        <taxon>Mesostigma</taxon>
    </lineage>
</organism>
<comment type="function">
    <text evidence="8">The light-harvesting complex (LHC) functions as a light receptor, it captures and delivers excitation energy to photosystems with which it is closely associated.</text>
</comment>
<evidence type="ECO:0000256" key="1">
    <source>
        <dbReference type="ARBA" id="ARBA00004334"/>
    </source>
</evidence>
<evidence type="ECO:0000256" key="4">
    <source>
        <dbReference type="ARBA" id="ARBA00022531"/>
    </source>
</evidence>
<dbReference type="InterPro" id="IPR001344">
    <property type="entry name" value="Chloro_AB-bd_pln"/>
</dbReference>
<dbReference type="Pfam" id="PF00504">
    <property type="entry name" value="Chloroa_b-bind"/>
    <property type="match status" value="1"/>
</dbReference>
<dbReference type="GO" id="GO:0009522">
    <property type="term" value="C:photosystem I"/>
    <property type="evidence" value="ECO:0007669"/>
    <property type="project" value="UniProtKB-KW"/>
</dbReference>
<feature type="binding site" evidence="7">
    <location>
        <position position="235"/>
    </location>
    <ligand>
        <name>chlorophyll a</name>
        <dbReference type="ChEBI" id="CHEBI:58416"/>
        <label>1</label>
    </ligand>
</feature>
<keyword evidence="8" id="KW-0793">Thylakoid</keyword>